<evidence type="ECO:0000259" key="2">
    <source>
        <dbReference type="SMART" id="SM00645"/>
    </source>
</evidence>
<evidence type="ECO:0000256" key="1">
    <source>
        <dbReference type="ARBA" id="ARBA00008455"/>
    </source>
</evidence>
<dbReference type="Pfam" id="PF00112">
    <property type="entry name" value="Peptidase_C1"/>
    <property type="match status" value="1"/>
</dbReference>
<dbReference type="InterPro" id="IPR013128">
    <property type="entry name" value="Peptidase_C1A"/>
</dbReference>
<protein>
    <submittedName>
        <fullName evidence="3">Cysteine peptidase</fullName>
    </submittedName>
</protein>
<keyword evidence="4" id="KW-1185">Reference proteome</keyword>
<name>A0ABW9U0V0_9BACL</name>
<feature type="domain" description="Peptidase C1A papain C-terminal" evidence="2">
    <location>
        <begin position="30"/>
        <end position="247"/>
    </location>
</feature>
<dbReference type="InterPro" id="IPR000668">
    <property type="entry name" value="Peptidase_C1A_C"/>
</dbReference>
<organism evidence="3 4">
    <name type="scientific">Paenibacillus anseongense</name>
    <dbReference type="NCBI Taxonomy" id="2682845"/>
    <lineage>
        <taxon>Bacteria</taxon>
        <taxon>Bacillati</taxon>
        <taxon>Bacillota</taxon>
        <taxon>Bacilli</taxon>
        <taxon>Bacillales</taxon>
        <taxon>Paenibacillaceae</taxon>
        <taxon>Paenibacillus</taxon>
    </lineage>
</organism>
<dbReference type="Proteomes" id="UP000467637">
    <property type="component" value="Unassembled WGS sequence"/>
</dbReference>
<evidence type="ECO:0000313" key="4">
    <source>
        <dbReference type="Proteomes" id="UP000467637"/>
    </source>
</evidence>
<gene>
    <name evidence="3" type="ORF">GON05_03560</name>
</gene>
<proteinExistence type="inferred from homology"/>
<dbReference type="EMBL" id="WSEM01000004">
    <property type="protein sequence ID" value="MVQ33722.1"/>
    <property type="molecule type" value="Genomic_DNA"/>
</dbReference>
<dbReference type="RefSeq" id="WP_157317841.1">
    <property type="nucleotide sequence ID" value="NZ_WSEM01000004.1"/>
</dbReference>
<dbReference type="Gene3D" id="3.90.70.10">
    <property type="entry name" value="Cysteine proteinases"/>
    <property type="match status" value="1"/>
</dbReference>
<dbReference type="InterPro" id="IPR038765">
    <property type="entry name" value="Papain-like_cys_pep_sf"/>
</dbReference>
<comment type="caution">
    <text evidence="3">The sequence shown here is derived from an EMBL/GenBank/DDBJ whole genome shotgun (WGS) entry which is preliminary data.</text>
</comment>
<comment type="similarity">
    <text evidence="1">Belongs to the peptidase C1 family.</text>
</comment>
<accession>A0ABW9U0V0</accession>
<dbReference type="PANTHER" id="PTHR12411">
    <property type="entry name" value="CYSTEINE PROTEASE FAMILY C1-RELATED"/>
    <property type="match status" value="1"/>
</dbReference>
<evidence type="ECO:0000313" key="3">
    <source>
        <dbReference type="EMBL" id="MVQ33722.1"/>
    </source>
</evidence>
<dbReference type="SMART" id="SM00645">
    <property type="entry name" value="Pept_C1"/>
    <property type="match status" value="1"/>
</dbReference>
<dbReference type="SUPFAM" id="SSF54001">
    <property type="entry name" value="Cysteine proteinases"/>
    <property type="match status" value="1"/>
</dbReference>
<dbReference type="CDD" id="cd02619">
    <property type="entry name" value="Peptidase_C1"/>
    <property type="match status" value="1"/>
</dbReference>
<sequence length="315" mass="35919">MQKRYSLKPDPIDPRDFLFKPMKATAVVSLPDKVDLRQNLSPIVDQLSLGSCTSNAIVSGLREYQLIKDGRPLTRLSRLFHYWKEREIEGTINEDSGAYIRDGMKVLQQVGCSPESLWPYIESKFRDQPSEEATARAGEFKIAEYHRVISYDDMLAALAQEQPVVLGISIYNSFESSTVRNTGMIPVPDTTKETFLGGHAILACGYQTFSDGIQYVLVRNSWGTAWGQFGYGWIPKSFFTQGFVTDMWTGTAEINPEKMTFKEALDILIKEKQILNGYDYWVNFETRLHAGTLTYDDYQFVPLVFQKFAAYLKNN</sequence>
<reference evidence="3 4" key="1">
    <citation type="submission" date="2019-12" db="EMBL/GenBank/DDBJ databases">
        <authorList>
            <person name="Huq M.A."/>
        </authorList>
    </citation>
    <scope>NUCLEOTIDE SEQUENCE [LARGE SCALE GENOMIC DNA]</scope>
    <source>
        <strain evidence="3 4">MAH-34</strain>
    </source>
</reference>